<keyword evidence="3" id="KW-0597">Phosphoprotein</keyword>
<dbReference type="Gene3D" id="3.40.50.10810">
    <property type="entry name" value="Tandem AAA-ATPase domain"/>
    <property type="match status" value="1"/>
</dbReference>
<feature type="domain" description="SNF2 N-terminal" evidence="12">
    <location>
        <begin position="217"/>
        <end position="313"/>
    </location>
</feature>
<organism evidence="14 15">
    <name type="scientific">Acaulospora morrowiae</name>
    <dbReference type="NCBI Taxonomy" id="94023"/>
    <lineage>
        <taxon>Eukaryota</taxon>
        <taxon>Fungi</taxon>
        <taxon>Fungi incertae sedis</taxon>
        <taxon>Mucoromycota</taxon>
        <taxon>Glomeromycotina</taxon>
        <taxon>Glomeromycetes</taxon>
        <taxon>Diversisporales</taxon>
        <taxon>Acaulosporaceae</taxon>
        <taxon>Acaulospora</taxon>
    </lineage>
</organism>
<dbReference type="InterPro" id="IPR027417">
    <property type="entry name" value="P-loop_NTPase"/>
</dbReference>
<dbReference type="EMBL" id="CAJVPV010001075">
    <property type="protein sequence ID" value="CAG8485663.1"/>
    <property type="molecule type" value="Genomic_DNA"/>
</dbReference>
<dbReference type="GO" id="GO:0007131">
    <property type="term" value="P:reciprocal meiotic recombination"/>
    <property type="evidence" value="ECO:0007669"/>
    <property type="project" value="TreeGrafter"/>
</dbReference>
<keyword evidence="5" id="KW-0227">DNA damage</keyword>
<dbReference type="InterPro" id="IPR038718">
    <property type="entry name" value="SNF2-like_sf"/>
</dbReference>
<dbReference type="GO" id="GO:0045003">
    <property type="term" value="P:double-strand break repair via synthesis-dependent strand annealing"/>
    <property type="evidence" value="ECO:0007669"/>
    <property type="project" value="TreeGrafter"/>
</dbReference>
<evidence type="ECO:0000256" key="1">
    <source>
        <dbReference type="ARBA" id="ARBA00004123"/>
    </source>
</evidence>
<dbReference type="GO" id="GO:0005634">
    <property type="term" value="C:nucleus"/>
    <property type="evidence" value="ECO:0007669"/>
    <property type="project" value="UniProtKB-SubCell"/>
</dbReference>
<evidence type="ECO:0000259" key="13">
    <source>
        <dbReference type="Pfam" id="PF08658"/>
    </source>
</evidence>
<dbReference type="OrthoDB" id="413460at2759"/>
<keyword evidence="15" id="KW-1185">Reference proteome</keyword>
<feature type="non-terminal residue" evidence="14">
    <location>
        <position position="323"/>
    </location>
</feature>
<feature type="compositionally biased region" description="Polar residues" evidence="11">
    <location>
        <begin position="81"/>
        <end position="100"/>
    </location>
</feature>
<name>A0A9N8WDQ7_9GLOM</name>
<dbReference type="InterPro" id="IPR013967">
    <property type="entry name" value="Rad54_N"/>
</dbReference>
<evidence type="ECO:0000256" key="8">
    <source>
        <dbReference type="ARBA" id="ARBA00023125"/>
    </source>
</evidence>
<evidence type="ECO:0000313" key="14">
    <source>
        <dbReference type="EMBL" id="CAG8485663.1"/>
    </source>
</evidence>
<keyword evidence="9" id="KW-0234">DNA repair</keyword>
<dbReference type="AlphaFoldDB" id="A0A9N8WDQ7"/>
<gene>
    <name evidence="14" type="ORF">AMORRO_LOCUS2528</name>
</gene>
<feature type="region of interest" description="Disordered" evidence="11">
    <location>
        <begin position="1"/>
        <end position="100"/>
    </location>
</feature>
<comment type="caution">
    <text evidence="14">The sequence shown here is derived from an EMBL/GenBank/DDBJ whole genome shotgun (WGS) entry which is preliminary data.</text>
</comment>
<feature type="compositionally biased region" description="Basic residues" evidence="11">
    <location>
        <begin position="1"/>
        <end position="10"/>
    </location>
</feature>
<dbReference type="SUPFAM" id="SSF52540">
    <property type="entry name" value="P-loop containing nucleoside triphosphate hydrolases"/>
    <property type="match status" value="1"/>
</dbReference>
<evidence type="ECO:0000256" key="9">
    <source>
        <dbReference type="ARBA" id="ARBA00023204"/>
    </source>
</evidence>
<evidence type="ECO:0000256" key="10">
    <source>
        <dbReference type="ARBA" id="ARBA00023242"/>
    </source>
</evidence>
<evidence type="ECO:0000256" key="6">
    <source>
        <dbReference type="ARBA" id="ARBA00022806"/>
    </source>
</evidence>
<keyword evidence="4" id="KW-0547">Nucleotide-binding</keyword>
<keyword evidence="7" id="KW-0067">ATP-binding</keyword>
<dbReference type="Pfam" id="PF08658">
    <property type="entry name" value="Rad54_N"/>
    <property type="match status" value="1"/>
</dbReference>
<evidence type="ECO:0000256" key="3">
    <source>
        <dbReference type="ARBA" id="ARBA00022553"/>
    </source>
</evidence>
<feature type="domain" description="Rad54 N-terminal" evidence="13">
    <location>
        <begin position="70"/>
        <end position="211"/>
    </location>
</feature>
<evidence type="ECO:0000256" key="4">
    <source>
        <dbReference type="ARBA" id="ARBA00022741"/>
    </source>
</evidence>
<dbReference type="GO" id="GO:0003677">
    <property type="term" value="F:DNA binding"/>
    <property type="evidence" value="ECO:0007669"/>
    <property type="project" value="UniProtKB-KW"/>
</dbReference>
<keyword evidence="6" id="KW-0378">Hydrolase</keyword>
<dbReference type="GO" id="GO:0016817">
    <property type="term" value="F:hydrolase activity, acting on acid anhydrides"/>
    <property type="evidence" value="ECO:0007669"/>
    <property type="project" value="InterPro"/>
</dbReference>
<sequence>MRKSNIKKSSKTPLGNSMIVNKTQESSQDQRLKFRSVKPSFTKPQKRVKLECNSSDDENLDNHDAEDTNECDEDRKRKSSNGKVNQNDSPDETSPSKSACSTSAFIMSKSIRKIFSNPFRVPTFIKKPPVEFDQGGLRKRLCLAGVRRRIVSGPLHDPNAPNAIVLYTPSDDEVKPKQEEIKTKNKSVADILGFKNEVNKIVHVVVDPILGNKLRPHQIEGVKFLYNCTTGRVVENAHGCIMADEMGLGKTLQCITLLWTLLKQSPEAGKKTIEKCIIVCPSSLVHNWANELVKWLGSLRIKSLVMDNKGSKENTLKALRYFA</sequence>
<dbReference type="GO" id="GO:0015616">
    <property type="term" value="F:DNA translocase activity"/>
    <property type="evidence" value="ECO:0007669"/>
    <property type="project" value="TreeGrafter"/>
</dbReference>
<keyword evidence="6" id="KW-0347">Helicase</keyword>
<dbReference type="PANTHER" id="PTHR45629:SF7">
    <property type="entry name" value="DNA EXCISION REPAIR PROTEIN ERCC-6-RELATED"/>
    <property type="match status" value="1"/>
</dbReference>
<dbReference type="PANTHER" id="PTHR45629">
    <property type="entry name" value="SNF2/RAD54 FAMILY MEMBER"/>
    <property type="match status" value="1"/>
</dbReference>
<evidence type="ECO:0000256" key="2">
    <source>
        <dbReference type="ARBA" id="ARBA00007025"/>
    </source>
</evidence>
<proteinExistence type="inferred from homology"/>
<dbReference type="InterPro" id="IPR000330">
    <property type="entry name" value="SNF2_N"/>
</dbReference>
<dbReference type="GO" id="GO:0004386">
    <property type="term" value="F:helicase activity"/>
    <property type="evidence" value="ECO:0007669"/>
    <property type="project" value="UniProtKB-KW"/>
</dbReference>
<reference evidence="14" key="1">
    <citation type="submission" date="2021-06" db="EMBL/GenBank/DDBJ databases">
        <authorList>
            <person name="Kallberg Y."/>
            <person name="Tangrot J."/>
            <person name="Rosling A."/>
        </authorList>
    </citation>
    <scope>NUCLEOTIDE SEQUENCE</scope>
    <source>
        <strain evidence="14">CL551</strain>
    </source>
</reference>
<protein>
    <submittedName>
        <fullName evidence="14">16687_t:CDS:1</fullName>
    </submittedName>
</protein>
<feature type="compositionally biased region" description="Polar residues" evidence="11">
    <location>
        <begin position="11"/>
        <end position="29"/>
    </location>
</feature>
<evidence type="ECO:0000256" key="11">
    <source>
        <dbReference type="SAM" id="MobiDB-lite"/>
    </source>
</evidence>
<comment type="subcellular location">
    <subcellularLocation>
        <location evidence="1">Nucleus</location>
    </subcellularLocation>
</comment>
<accession>A0A9N8WDQ7</accession>
<evidence type="ECO:0000313" key="15">
    <source>
        <dbReference type="Proteomes" id="UP000789342"/>
    </source>
</evidence>
<dbReference type="GO" id="GO:0005524">
    <property type="term" value="F:ATP binding"/>
    <property type="evidence" value="ECO:0007669"/>
    <property type="project" value="UniProtKB-KW"/>
</dbReference>
<keyword evidence="8" id="KW-0238">DNA-binding</keyword>
<dbReference type="Proteomes" id="UP000789342">
    <property type="component" value="Unassembled WGS sequence"/>
</dbReference>
<evidence type="ECO:0000259" key="12">
    <source>
        <dbReference type="Pfam" id="PF00176"/>
    </source>
</evidence>
<evidence type="ECO:0000256" key="7">
    <source>
        <dbReference type="ARBA" id="ARBA00022840"/>
    </source>
</evidence>
<dbReference type="InterPro" id="IPR050496">
    <property type="entry name" value="SNF2_RAD54_helicase_repair"/>
</dbReference>
<comment type="similarity">
    <text evidence="2">Belongs to the SNF2/RAD54 helicase family.</text>
</comment>
<evidence type="ECO:0000256" key="5">
    <source>
        <dbReference type="ARBA" id="ARBA00022763"/>
    </source>
</evidence>
<dbReference type="Pfam" id="PF00176">
    <property type="entry name" value="SNF2-rel_dom"/>
    <property type="match status" value="1"/>
</dbReference>
<keyword evidence="10" id="KW-0539">Nucleus</keyword>